<dbReference type="EMBL" id="VSSQ01073380">
    <property type="protein sequence ID" value="MPN24507.1"/>
    <property type="molecule type" value="Genomic_DNA"/>
</dbReference>
<protein>
    <submittedName>
        <fullName evidence="1">Uncharacterized protein</fullName>
    </submittedName>
</protein>
<comment type="caution">
    <text evidence="1">The sequence shown here is derived from an EMBL/GenBank/DDBJ whole genome shotgun (WGS) entry which is preliminary data.</text>
</comment>
<organism evidence="1">
    <name type="scientific">bioreactor metagenome</name>
    <dbReference type="NCBI Taxonomy" id="1076179"/>
    <lineage>
        <taxon>unclassified sequences</taxon>
        <taxon>metagenomes</taxon>
        <taxon>ecological metagenomes</taxon>
    </lineage>
</organism>
<evidence type="ECO:0000313" key="1">
    <source>
        <dbReference type="EMBL" id="MPN24507.1"/>
    </source>
</evidence>
<sequence length="102" mass="11728">MRNGVSEIHCPIDRINHPAEWALLVTCDSFFPKDSCLRKGFEQCALDQFLRADIQFQFDIMLGDFIRSFRTMQIPAHECAHCSGGADCFRQGFLRIDFCIHA</sequence>
<name>A0A645GC71_9ZZZZ</name>
<reference evidence="1" key="1">
    <citation type="submission" date="2019-08" db="EMBL/GenBank/DDBJ databases">
        <authorList>
            <person name="Kucharzyk K."/>
            <person name="Murdoch R.W."/>
            <person name="Higgins S."/>
            <person name="Loffler F."/>
        </authorList>
    </citation>
    <scope>NUCLEOTIDE SEQUENCE</scope>
</reference>
<accession>A0A645GC71</accession>
<gene>
    <name evidence="1" type="ORF">SDC9_171906</name>
</gene>
<dbReference type="AlphaFoldDB" id="A0A645GC71"/>
<proteinExistence type="predicted"/>